<dbReference type="RefSeq" id="WP_013533204.1">
    <property type="nucleotide sequence ID" value="NC_014923.1"/>
</dbReference>
<proteinExistence type="predicted"/>
<organism evidence="2 3">
    <name type="scientific">Mesorhizobium ciceri biovar biserrulae (strain HAMBI 2942 / LMG 23838 / WSM1271)</name>
    <dbReference type="NCBI Taxonomy" id="765698"/>
    <lineage>
        <taxon>Bacteria</taxon>
        <taxon>Pseudomonadati</taxon>
        <taxon>Pseudomonadota</taxon>
        <taxon>Alphaproteobacteria</taxon>
        <taxon>Hyphomicrobiales</taxon>
        <taxon>Phyllobacteriaceae</taxon>
        <taxon>Mesorhizobium</taxon>
    </lineage>
</organism>
<dbReference type="Pfam" id="PF13524">
    <property type="entry name" value="Glyco_trans_1_2"/>
    <property type="match status" value="1"/>
</dbReference>
<dbReference type="OrthoDB" id="9774625at2"/>
<dbReference type="Proteomes" id="UP000007471">
    <property type="component" value="Chromosome"/>
</dbReference>
<dbReference type="AlphaFoldDB" id="E8TED8"/>
<dbReference type="InterPro" id="IPR055259">
    <property type="entry name" value="YkvP/CgeB_Glyco_trans-like"/>
</dbReference>
<evidence type="ECO:0000259" key="1">
    <source>
        <dbReference type="Pfam" id="PF13524"/>
    </source>
</evidence>
<dbReference type="SUPFAM" id="SSF53756">
    <property type="entry name" value="UDP-Glycosyltransferase/glycogen phosphorylase"/>
    <property type="match status" value="1"/>
</dbReference>
<accession>E8TED8</accession>
<evidence type="ECO:0000313" key="3">
    <source>
        <dbReference type="Proteomes" id="UP000007471"/>
    </source>
</evidence>
<sequence>MQMVIFGLTVTSSWGNGHATLWRGLIRALARRGWSVTFFERDTPYYAGARDLDRLDGGNVVLYPDWEDIRRVAEQTVKQSDVIIVTSYCPDAVDASRLAQQAGRGLRVFYDLDTPVTLARIEQGERPPYFGPEGLADFDLVLSYTGGSAVDALKTVLGARHVVPLYGHVDPDQHRPAEKRAEFAGDLSYLGTYAADRQAGVEKLLVRTAARLPDQRFIIGGAQYPQEFPWGDNIFFVRHLPPADHPAFFSSSRLTLNVTREAMVQKGWCPSGRLFEAAACGVPIITDTWPGLSSFFEPGSEILLAHDTDDVVAALALPADELDAIKTRARERVLDEHTSARRAAELDHILNDAFQRSPREPMMEAV</sequence>
<dbReference type="eggNOG" id="COG4641">
    <property type="taxonomic scope" value="Bacteria"/>
</dbReference>
<name>E8TED8_MESCW</name>
<dbReference type="Gene3D" id="3.40.50.2000">
    <property type="entry name" value="Glycogen Phosphorylase B"/>
    <property type="match status" value="1"/>
</dbReference>
<gene>
    <name evidence="2" type="ordered locus">Mesci_5456</name>
</gene>
<dbReference type="HOGENOM" id="CLU_048101_0_0_5"/>
<dbReference type="KEGG" id="mci:Mesci_5456"/>
<dbReference type="STRING" id="765698.Mesci_5456"/>
<protein>
    <recommendedName>
        <fullName evidence="1">Spore protein YkvP/CgeB glycosyl transferase-like domain-containing protein</fullName>
    </recommendedName>
</protein>
<dbReference type="PATRIC" id="fig|765698.3.peg.5991"/>
<dbReference type="EMBL" id="CP002447">
    <property type="protein sequence ID" value="ADV14553.1"/>
    <property type="molecule type" value="Genomic_DNA"/>
</dbReference>
<feature type="domain" description="Spore protein YkvP/CgeB glycosyl transferase-like" evidence="1">
    <location>
        <begin position="203"/>
        <end position="346"/>
    </location>
</feature>
<evidence type="ECO:0000313" key="2">
    <source>
        <dbReference type="EMBL" id="ADV14553.1"/>
    </source>
</evidence>
<reference evidence="3" key="1">
    <citation type="submission" date="2011-01" db="EMBL/GenBank/DDBJ databases">
        <title>Complete sequence of chromosome of Mesorhizobium ciceri bv. biserrulae WSM1271.</title>
        <authorList>
            <person name="Lucas S."/>
            <person name="Copeland A."/>
            <person name="Lapidus A."/>
            <person name="Cheng J.-F."/>
            <person name="Goodwin L."/>
            <person name="Pitluck S."/>
            <person name="Teshima H."/>
            <person name="Detter J.C."/>
            <person name="Han C."/>
            <person name="Tapia R."/>
            <person name="Land M."/>
            <person name="Hauser L."/>
            <person name="Kyrpides N."/>
            <person name="Ivanova N."/>
            <person name="Nandasena K."/>
            <person name="Reeve W.G."/>
            <person name="Howieson J.G."/>
            <person name="O'Hara G."/>
            <person name="Tiwari R.P."/>
            <person name="Woyke T."/>
        </authorList>
    </citation>
    <scope>NUCLEOTIDE SEQUENCE [LARGE SCALE GENOMIC DNA]</scope>
    <source>
        <strain evidence="3">HAMBI 2942 / LMG 23838 / WSM1271</strain>
    </source>
</reference>